<proteinExistence type="predicted"/>
<gene>
    <name evidence="1" type="ORF">CEXT_322691</name>
</gene>
<reference evidence="1 2" key="1">
    <citation type="submission" date="2021-06" db="EMBL/GenBank/DDBJ databases">
        <title>Caerostris extrusa draft genome.</title>
        <authorList>
            <person name="Kono N."/>
            <person name="Arakawa K."/>
        </authorList>
    </citation>
    <scope>NUCLEOTIDE SEQUENCE [LARGE SCALE GENOMIC DNA]</scope>
</reference>
<accession>A0AAV4VV81</accession>
<evidence type="ECO:0000313" key="1">
    <source>
        <dbReference type="EMBL" id="GIY73854.1"/>
    </source>
</evidence>
<name>A0AAV4VV81_CAEEX</name>
<dbReference type="AlphaFoldDB" id="A0AAV4VV81"/>
<dbReference type="EMBL" id="BPLR01015133">
    <property type="protein sequence ID" value="GIY73854.1"/>
    <property type="molecule type" value="Genomic_DNA"/>
</dbReference>
<keyword evidence="2" id="KW-1185">Reference proteome</keyword>
<organism evidence="1 2">
    <name type="scientific">Caerostris extrusa</name>
    <name type="common">Bark spider</name>
    <name type="synonym">Caerostris bankana</name>
    <dbReference type="NCBI Taxonomy" id="172846"/>
    <lineage>
        <taxon>Eukaryota</taxon>
        <taxon>Metazoa</taxon>
        <taxon>Ecdysozoa</taxon>
        <taxon>Arthropoda</taxon>
        <taxon>Chelicerata</taxon>
        <taxon>Arachnida</taxon>
        <taxon>Araneae</taxon>
        <taxon>Araneomorphae</taxon>
        <taxon>Entelegynae</taxon>
        <taxon>Araneoidea</taxon>
        <taxon>Araneidae</taxon>
        <taxon>Caerostris</taxon>
    </lineage>
</organism>
<protein>
    <submittedName>
        <fullName evidence="1">Uncharacterized protein</fullName>
    </submittedName>
</protein>
<evidence type="ECO:0000313" key="2">
    <source>
        <dbReference type="Proteomes" id="UP001054945"/>
    </source>
</evidence>
<comment type="caution">
    <text evidence="1">The sequence shown here is derived from an EMBL/GenBank/DDBJ whole genome shotgun (WGS) entry which is preliminary data.</text>
</comment>
<sequence length="119" mass="13518">MILMNIPFRHSNDRQSPPNLIDWSCVGVDCGPNDQALVSTEFTGKRGTLSQQLMIDFPTADRYAHKRRLTSIMHTLEMRSCQSPGRADAVMRSHRLVTVCEMDSDLSAVMVTWHSMCYL</sequence>
<dbReference type="Proteomes" id="UP001054945">
    <property type="component" value="Unassembled WGS sequence"/>
</dbReference>